<sequence precursor="true">MKKFLLVLSIIVAVSVFSQELVIYTYSSFASGIAQKVLPIFEKQNNVKVKLLSFGDAGNVLARLILEKDQPKADVVIGLDQPLLKRAISEGLLIKFVPENISMIKNKELLDMRGYGIPFDYGAIALVYNTEKINNPPKSFKELLDERFKRKLVVQDPRTSSTGLSFMLWTVAVFGEDGFLDYWKSLKNNILTITPGWDEAFSMLETGEADIMVSYATDGAYSYHEYGSLKYLPVVMEEGAFVQIEYAAIVKGSKNIELAKKFIEFVLSKEFQSHVPLNQWMYPVVEIELPKAYKYAPKIDKVLPFDYSIFEQKGKDWLEKWAEVMIGK</sequence>
<evidence type="ECO:0000256" key="2">
    <source>
        <dbReference type="ARBA" id="ARBA00022448"/>
    </source>
</evidence>
<organism evidence="4 5">
    <name type="scientific">Pseudothermotoga lettingae (strain ATCC BAA-301 / DSM 14385 / NBRC 107922 / TMO)</name>
    <name type="common">Thermotoga lettingae</name>
    <dbReference type="NCBI Taxonomy" id="416591"/>
    <lineage>
        <taxon>Bacteria</taxon>
        <taxon>Thermotogati</taxon>
        <taxon>Thermotogota</taxon>
        <taxon>Thermotogae</taxon>
        <taxon>Thermotogales</taxon>
        <taxon>Thermotogaceae</taxon>
        <taxon>Pseudothermotoga</taxon>
    </lineage>
</organism>
<dbReference type="Proteomes" id="UP000002016">
    <property type="component" value="Chromosome"/>
</dbReference>
<keyword evidence="3" id="KW-0732">Signal</keyword>
<dbReference type="InterPro" id="IPR006061">
    <property type="entry name" value="SBP_1_CS"/>
</dbReference>
<evidence type="ECO:0000256" key="1">
    <source>
        <dbReference type="ARBA" id="ARBA00008520"/>
    </source>
</evidence>
<dbReference type="SUPFAM" id="SSF53850">
    <property type="entry name" value="Periplasmic binding protein-like II"/>
    <property type="match status" value="1"/>
</dbReference>
<dbReference type="CDD" id="cd13545">
    <property type="entry name" value="PBP2_TbpA"/>
    <property type="match status" value="1"/>
</dbReference>
<keyword evidence="5" id="KW-1185">Reference proteome</keyword>
<dbReference type="Pfam" id="PF13343">
    <property type="entry name" value="SBP_bac_6"/>
    <property type="match status" value="1"/>
</dbReference>
<comment type="similarity">
    <text evidence="1">Belongs to the bacterial solute-binding protein 1 family.</text>
</comment>
<dbReference type="KEGG" id="tle:Tlet_1299"/>
<dbReference type="InterPro" id="IPR005948">
    <property type="entry name" value="ThiB-like"/>
</dbReference>
<dbReference type="NCBIfam" id="TIGR01254">
    <property type="entry name" value="sfuA"/>
    <property type="match status" value="1"/>
</dbReference>
<dbReference type="AlphaFoldDB" id="A8F6S3"/>
<name>A8F6S3_PSELT</name>
<evidence type="ECO:0000256" key="3">
    <source>
        <dbReference type="ARBA" id="ARBA00022729"/>
    </source>
</evidence>
<accession>A8F6S3</accession>
<evidence type="ECO:0000313" key="4">
    <source>
        <dbReference type="EMBL" id="ABV33857.1"/>
    </source>
</evidence>
<dbReference type="GO" id="GO:0030975">
    <property type="term" value="F:thiamine binding"/>
    <property type="evidence" value="ECO:0007669"/>
    <property type="project" value="InterPro"/>
</dbReference>
<dbReference type="EMBL" id="CP000812">
    <property type="protein sequence ID" value="ABV33857.1"/>
    <property type="molecule type" value="Genomic_DNA"/>
</dbReference>
<dbReference type="eggNOG" id="COG4143">
    <property type="taxonomic scope" value="Bacteria"/>
</dbReference>
<dbReference type="PANTHER" id="PTHR30006:SF2">
    <property type="entry name" value="ABC TRANSPORTER SUBSTRATE-BINDING PROTEIN"/>
    <property type="match status" value="1"/>
</dbReference>
<proteinExistence type="inferred from homology"/>
<protein>
    <submittedName>
        <fullName evidence="4">ABC transporter, periplasmic binding protein, thiB subfamily</fullName>
    </submittedName>
</protein>
<dbReference type="OrthoDB" id="9769319at2"/>
<dbReference type="PROSITE" id="PS01037">
    <property type="entry name" value="SBP_BACTERIAL_1"/>
    <property type="match status" value="1"/>
</dbReference>
<dbReference type="STRING" id="416591.Tlet_1299"/>
<dbReference type="PANTHER" id="PTHR30006">
    <property type="entry name" value="THIAMINE-BINDING PERIPLASMIC PROTEIN-RELATED"/>
    <property type="match status" value="1"/>
</dbReference>
<reference evidence="4 5" key="2">
    <citation type="journal article" date="2009" name="Proc. Natl. Acad. Sci. U.S.A.">
        <title>On the chimeric nature, thermophilic origin, and phylogenetic placement of the Thermotogales.</title>
        <authorList>
            <person name="Zhaxybayeva O."/>
            <person name="Swithers K.S."/>
            <person name="Lapierre P."/>
            <person name="Fournier G.P."/>
            <person name="Bickhart D.M."/>
            <person name="DeBoy R.T."/>
            <person name="Nelson K.E."/>
            <person name="Nesbo C.L."/>
            <person name="Doolittle W.F."/>
            <person name="Gogarten J.P."/>
            <person name="Noll K.M."/>
        </authorList>
    </citation>
    <scope>NUCLEOTIDE SEQUENCE [LARGE SCALE GENOMIC DNA]</scope>
    <source>
        <strain evidence="5">ATCC BAA-301 / DSM 14385 / NBRC 107922 / TMO</strain>
    </source>
</reference>
<dbReference type="GO" id="GO:0055085">
    <property type="term" value="P:transmembrane transport"/>
    <property type="evidence" value="ECO:0007669"/>
    <property type="project" value="InterPro"/>
</dbReference>
<gene>
    <name evidence="4" type="ordered locus">Tlet_1299</name>
</gene>
<dbReference type="GO" id="GO:0015888">
    <property type="term" value="P:thiamine transport"/>
    <property type="evidence" value="ECO:0007669"/>
    <property type="project" value="InterPro"/>
</dbReference>
<evidence type="ECO:0000313" key="5">
    <source>
        <dbReference type="Proteomes" id="UP000002016"/>
    </source>
</evidence>
<dbReference type="HOGENOM" id="CLU_026974_6_1_0"/>
<dbReference type="RefSeq" id="WP_012003333.1">
    <property type="nucleotide sequence ID" value="NC_009828.1"/>
</dbReference>
<dbReference type="Gene3D" id="3.40.190.10">
    <property type="entry name" value="Periplasmic binding protein-like II"/>
    <property type="match status" value="2"/>
</dbReference>
<reference evidence="4 5" key="1">
    <citation type="submission" date="2007-08" db="EMBL/GenBank/DDBJ databases">
        <title>Complete sequence of Thermotoga lettingae TMO.</title>
        <authorList>
            <consortium name="US DOE Joint Genome Institute"/>
            <person name="Copeland A."/>
            <person name="Lucas S."/>
            <person name="Lapidus A."/>
            <person name="Barry K."/>
            <person name="Glavina del Rio T."/>
            <person name="Dalin E."/>
            <person name="Tice H."/>
            <person name="Pitluck S."/>
            <person name="Foster B."/>
            <person name="Bruce D."/>
            <person name="Schmutz J."/>
            <person name="Larimer F."/>
            <person name="Land M."/>
            <person name="Hauser L."/>
            <person name="Kyrpides N."/>
            <person name="Mikhailova N."/>
            <person name="Nelson K."/>
            <person name="Gogarten J.P."/>
            <person name="Noll K."/>
            <person name="Richardson P."/>
        </authorList>
    </citation>
    <scope>NUCLEOTIDE SEQUENCE [LARGE SCALE GENOMIC DNA]</scope>
    <source>
        <strain evidence="5">ATCC BAA-301 / DSM 14385 / NBRC 107922 / TMO</strain>
    </source>
</reference>
<keyword evidence="2" id="KW-0813">Transport</keyword>